<dbReference type="InterPro" id="IPR001926">
    <property type="entry name" value="TrpB-like_PALP"/>
</dbReference>
<dbReference type="InterPro" id="IPR001216">
    <property type="entry name" value="P-phosphate_BS"/>
</dbReference>
<dbReference type="PANTHER" id="PTHR10314">
    <property type="entry name" value="CYSTATHIONINE BETA-SYNTHASE"/>
    <property type="match status" value="1"/>
</dbReference>
<dbReference type="GO" id="GO:0016740">
    <property type="term" value="F:transferase activity"/>
    <property type="evidence" value="ECO:0007669"/>
    <property type="project" value="UniProtKB-KW"/>
</dbReference>
<dbReference type="SUPFAM" id="SSF53686">
    <property type="entry name" value="Tryptophan synthase beta subunit-like PLP-dependent enzymes"/>
    <property type="match status" value="1"/>
</dbReference>
<dbReference type="Proteomes" id="UP001304467">
    <property type="component" value="Unassembled WGS sequence"/>
</dbReference>
<keyword evidence="2" id="KW-0663">Pyridoxal phosphate</keyword>
<reference evidence="4 5" key="1">
    <citation type="journal article" date="2023" name="Front. Microbiol.">
        <title>Genomic analyses of Burkholderia respiratory isolates indicates two evolutionarily distinct B. anthina clades.</title>
        <authorList>
            <person name="Pham A."/>
            <person name="Volmer J.G."/>
            <person name="Chambers D.C."/>
            <person name="Smith D.J."/>
            <person name="Reid D.W."/>
            <person name="Burr L."/>
            <person name="Wells T.J."/>
        </authorList>
    </citation>
    <scope>NUCLEOTIDE SEQUENCE [LARGE SCALE GENOMIC DNA]</scope>
    <source>
        <strain evidence="4 5">BCCIQ07A</strain>
    </source>
</reference>
<evidence type="ECO:0000313" key="5">
    <source>
        <dbReference type="Proteomes" id="UP001304467"/>
    </source>
</evidence>
<dbReference type="InterPro" id="IPR050214">
    <property type="entry name" value="Cys_Synth/Cystath_Beta-Synth"/>
</dbReference>
<feature type="domain" description="Tryptophan synthase beta chain-like PALP" evidence="3">
    <location>
        <begin position="35"/>
        <end position="322"/>
    </location>
</feature>
<evidence type="ECO:0000259" key="3">
    <source>
        <dbReference type="Pfam" id="PF00291"/>
    </source>
</evidence>
<dbReference type="PROSITE" id="PS00901">
    <property type="entry name" value="CYS_SYNTHASE"/>
    <property type="match status" value="1"/>
</dbReference>
<proteinExistence type="predicted"/>
<sequence>MARRSPLPVSGSLTMNVRFLGEQATITVPAIVSKVSDLVGHTPLFELIRGANGARILLKLESTNPTGSAKIRMARQMLDEAERDGSLRPAGHVIESTSGNTGMGLALLSAERGYRFTAVVDRHASKDKLRAMQAFGAALVYVSDGDEIATADRDALAKRMAADDPDGIWTEQHNNPANGNGYRGLAHELRDILGDRIDFLVGAVGTGGSLFGTARELLATGPAPRVVGVEPVGSIVFGGEGGPYYQSGTGTPPGAEIGALVDYALLDEGFKVTDAAAFNTARYIARKKSLLVGGSAGGVVWHALKMFDSLPAGATLVALVCDGGEKYLDTVFNDDWMRERNLLDESVAHELESIFSRAV</sequence>
<evidence type="ECO:0000256" key="2">
    <source>
        <dbReference type="ARBA" id="ARBA00022898"/>
    </source>
</evidence>
<dbReference type="Pfam" id="PF00291">
    <property type="entry name" value="PALP"/>
    <property type="match status" value="1"/>
</dbReference>
<name>A0ABU5WYI4_9BURK</name>
<comment type="cofactor">
    <cofactor evidence="1">
        <name>pyridoxal 5'-phosphate</name>
        <dbReference type="ChEBI" id="CHEBI:597326"/>
    </cofactor>
</comment>
<dbReference type="EC" id="2.5.1.-" evidence="4"/>
<evidence type="ECO:0000256" key="1">
    <source>
        <dbReference type="ARBA" id="ARBA00001933"/>
    </source>
</evidence>
<dbReference type="EMBL" id="JAWRLE010000092">
    <property type="protein sequence ID" value="MEB2583845.1"/>
    <property type="molecule type" value="Genomic_DNA"/>
</dbReference>
<dbReference type="CDD" id="cd01561">
    <property type="entry name" value="CBS_like"/>
    <property type="match status" value="1"/>
</dbReference>
<keyword evidence="4" id="KW-0808">Transferase</keyword>
<dbReference type="Gene3D" id="3.40.50.1100">
    <property type="match status" value="2"/>
</dbReference>
<dbReference type="RefSeq" id="WP_275934515.1">
    <property type="nucleotide sequence ID" value="NZ_JAWRKY010000026.1"/>
</dbReference>
<organism evidence="4 5">
    <name type="scientific">Burkholderia anthinoferrum</name>
    <dbReference type="NCBI Taxonomy" id="3090833"/>
    <lineage>
        <taxon>Bacteria</taxon>
        <taxon>Pseudomonadati</taxon>
        <taxon>Pseudomonadota</taxon>
        <taxon>Betaproteobacteria</taxon>
        <taxon>Burkholderiales</taxon>
        <taxon>Burkholderiaceae</taxon>
        <taxon>Burkholderia</taxon>
    </lineage>
</organism>
<accession>A0ABU5WYI4</accession>
<gene>
    <name evidence="4" type="ORF">SB593_33440</name>
</gene>
<comment type="caution">
    <text evidence="4">The sequence shown here is derived from an EMBL/GenBank/DDBJ whole genome shotgun (WGS) entry which is preliminary data.</text>
</comment>
<protein>
    <submittedName>
        <fullName evidence="4">Cysteine synthase family protein</fullName>
        <ecNumber evidence="4">2.5.1.-</ecNumber>
    </submittedName>
</protein>
<dbReference type="InterPro" id="IPR036052">
    <property type="entry name" value="TrpB-like_PALP_sf"/>
</dbReference>
<evidence type="ECO:0000313" key="4">
    <source>
        <dbReference type="EMBL" id="MEB2583845.1"/>
    </source>
</evidence>
<keyword evidence="5" id="KW-1185">Reference proteome</keyword>